<dbReference type="EMBL" id="BQNB010018045">
    <property type="protein sequence ID" value="GJT70074.1"/>
    <property type="molecule type" value="Genomic_DNA"/>
</dbReference>
<feature type="compositionally biased region" description="Basic and acidic residues" evidence="1">
    <location>
        <begin position="89"/>
        <end position="102"/>
    </location>
</feature>
<evidence type="ECO:0000313" key="2">
    <source>
        <dbReference type="EMBL" id="GJT70074.1"/>
    </source>
</evidence>
<feature type="region of interest" description="Disordered" evidence="1">
    <location>
        <begin position="79"/>
        <end position="108"/>
    </location>
</feature>
<name>A0ABQ5G377_9ASTR</name>
<keyword evidence="3" id="KW-1185">Reference proteome</keyword>
<evidence type="ECO:0000313" key="3">
    <source>
        <dbReference type="Proteomes" id="UP001151760"/>
    </source>
</evidence>
<protein>
    <recommendedName>
        <fullName evidence="4">MAK10-like protein</fullName>
    </recommendedName>
</protein>
<proteinExistence type="predicted"/>
<sequence>MASQDARLSRFEADFKQQQNEMTNKIDTVLKAITNQIASTLPSDTVKNPKLGTHPVLSACSHPTTDPQYSTQIHSSINTITIQPKQPKKSQDDAPEIEHEEGNQDQFTSIATEQVQKLNSMLESPGLVPRSSNMKFVCSKEDDGEVMFIEIIRDDDEPRNEGERAPTKEPIVEYFDTFPTRDELTYHRYLMSGPIPSIFLRNPIITEGCPHNLKIPCNTGHVHIEKSYVDLNSPLKIMTQMMYNWIMRRKLDPRGDANGGICNFTGRIKGMHVFIGNFTYVIDFMIVEDISSIIVVLGKPFIEISNMTHDPYEGAVRFIKGTDEVAYKMPHKIEQYNSLSDLEKEHTKSVYLRNE</sequence>
<dbReference type="Proteomes" id="UP001151760">
    <property type="component" value="Unassembled WGS sequence"/>
</dbReference>
<reference evidence="2" key="2">
    <citation type="submission" date="2022-01" db="EMBL/GenBank/DDBJ databases">
        <authorList>
            <person name="Yamashiro T."/>
            <person name="Shiraishi A."/>
            <person name="Satake H."/>
            <person name="Nakayama K."/>
        </authorList>
    </citation>
    <scope>NUCLEOTIDE SEQUENCE</scope>
</reference>
<evidence type="ECO:0000256" key="1">
    <source>
        <dbReference type="SAM" id="MobiDB-lite"/>
    </source>
</evidence>
<reference evidence="2" key="1">
    <citation type="journal article" date="2022" name="Int. J. Mol. Sci.">
        <title>Draft Genome of Tanacetum Coccineum: Genomic Comparison of Closely Related Tanacetum-Family Plants.</title>
        <authorList>
            <person name="Yamashiro T."/>
            <person name="Shiraishi A."/>
            <person name="Nakayama K."/>
            <person name="Satake H."/>
        </authorList>
    </citation>
    <scope>NUCLEOTIDE SEQUENCE</scope>
</reference>
<evidence type="ECO:0008006" key="4">
    <source>
        <dbReference type="Google" id="ProtNLM"/>
    </source>
</evidence>
<comment type="caution">
    <text evidence="2">The sequence shown here is derived from an EMBL/GenBank/DDBJ whole genome shotgun (WGS) entry which is preliminary data.</text>
</comment>
<gene>
    <name evidence="2" type="ORF">Tco_1029360</name>
</gene>
<organism evidence="2 3">
    <name type="scientific">Tanacetum coccineum</name>
    <dbReference type="NCBI Taxonomy" id="301880"/>
    <lineage>
        <taxon>Eukaryota</taxon>
        <taxon>Viridiplantae</taxon>
        <taxon>Streptophyta</taxon>
        <taxon>Embryophyta</taxon>
        <taxon>Tracheophyta</taxon>
        <taxon>Spermatophyta</taxon>
        <taxon>Magnoliopsida</taxon>
        <taxon>eudicotyledons</taxon>
        <taxon>Gunneridae</taxon>
        <taxon>Pentapetalae</taxon>
        <taxon>asterids</taxon>
        <taxon>campanulids</taxon>
        <taxon>Asterales</taxon>
        <taxon>Asteraceae</taxon>
        <taxon>Asteroideae</taxon>
        <taxon>Anthemideae</taxon>
        <taxon>Anthemidinae</taxon>
        <taxon>Tanacetum</taxon>
    </lineage>
</organism>
<accession>A0ABQ5G377</accession>